<evidence type="ECO:0000256" key="2">
    <source>
        <dbReference type="ARBA" id="ARBA00005615"/>
    </source>
</evidence>
<keyword evidence="8" id="KW-0378">Hydrolase</keyword>
<dbReference type="Gene3D" id="1.20.1250.40">
    <property type="match status" value="1"/>
</dbReference>
<accession>A0A0C3QCE5</accession>
<sequence length="793" mass="87314">MFASVGLVLAQYNGTFPATFISSGAQWDAPNTWPPHQYIVMEALKNVPKQVLTKAYPMLSSNTTSWSLVPPHQLGLDQSQLPVQNIADGENVQGDVNWSDGTWASGGTVPNDGMEKWNKALLRGMANRSKKNADTEDDTADAAEFDILVTTEKGQSPALPPSGLKRKRYDVGENLVQVRDQREDRSETFPKPNELHTASRWSLVECEYTPVPLLPDFLDKVMTHVVLGVLGSSIVLATFNKKNCLFRFSPEKSRRFVASWPQIATLVASSLSGTSSDNPTTVSTAVASLPVIPTLHYHPSSLFPLHKHGFRVIDSARVLSLLQTVNIAKLKGYPDSKTFVDKPTSKSADEVSTDFDNLYNQGRPVTRDEIANFVQTDVKGEGLELTPITIANDSPPEALGASAIPDTLSHAWAGIVNGYWGSLVRETNRDVLCPNDPSGCESSLIPLNHPFVVPGGRFREQFYWDSFWVLEGLLTSELYDLANSTFQNFMDEWDRFGFIPNGGRIYYLNCSQPPVFIHMPRHQHSAGPKKRWAWSWGANEETTSCVGKRLKCSDGRSHLDSSLQSHSTVLCMEIVSTRSALLSNFEVYKFLQEQKKADAGDTAADAAEVEIPVTTEKGQPPAPAPSGSKRKRYDVGENLVQVRDQTLAYLSKAPLPTLRQDEKSMQALMKELRQWDLTKGEKLQIVNLAPDSAVMLYSIVEEMEDRFPTHAGGILEAVANSLSEIPIQQGPEGAHGGRGMASDSQTAMADAEGDYDDGGWEEQEHPEQQYVDEAPYFGGGGGDDLQDGMDEDD</sequence>
<evidence type="ECO:0000256" key="1">
    <source>
        <dbReference type="ARBA" id="ARBA00004123"/>
    </source>
</evidence>
<dbReference type="SUPFAM" id="SSF48208">
    <property type="entry name" value="Six-hairpin glycosidases"/>
    <property type="match status" value="2"/>
</dbReference>
<dbReference type="Gene3D" id="1.50.10.10">
    <property type="match status" value="2"/>
</dbReference>
<dbReference type="GO" id="GO:0006352">
    <property type="term" value="P:DNA-templated transcription initiation"/>
    <property type="evidence" value="ECO:0007669"/>
    <property type="project" value="InterPro"/>
</dbReference>
<dbReference type="PANTHER" id="PTHR23403">
    <property type="entry name" value="TREHALASE"/>
    <property type="match status" value="1"/>
</dbReference>
<evidence type="ECO:0000313" key="9">
    <source>
        <dbReference type="Proteomes" id="UP000054248"/>
    </source>
</evidence>
<evidence type="ECO:0000256" key="4">
    <source>
        <dbReference type="ARBA" id="ARBA00023242"/>
    </source>
</evidence>
<evidence type="ECO:0000256" key="7">
    <source>
        <dbReference type="SAM" id="MobiDB-lite"/>
    </source>
</evidence>
<dbReference type="InterPro" id="IPR005574">
    <property type="entry name" value="Rpb4/RPC9"/>
</dbReference>
<organism evidence="8 9">
    <name type="scientific">Tulasnella calospora MUT 4182</name>
    <dbReference type="NCBI Taxonomy" id="1051891"/>
    <lineage>
        <taxon>Eukaryota</taxon>
        <taxon>Fungi</taxon>
        <taxon>Dikarya</taxon>
        <taxon>Basidiomycota</taxon>
        <taxon>Agaricomycotina</taxon>
        <taxon>Agaricomycetes</taxon>
        <taxon>Cantharellales</taxon>
        <taxon>Tulasnellaceae</taxon>
        <taxon>Tulasnella</taxon>
    </lineage>
</organism>
<name>A0A0C3QCE5_9AGAM</name>
<feature type="compositionally biased region" description="Acidic residues" evidence="7">
    <location>
        <begin position="751"/>
        <end position="761"/>
    </location>
</feature>
<evidence type="ECO:0000313" key="8">
    <source>
        <dbReference type="EMBL" id="KIO23041.1"/>
    </source>
</evidence>
<dbReference type="GO" id="GO:0000166">
    <property type="term" value="F:nucleotide binding"/>
    <property type="evidence" value="ECO:0007669"/>
    <property type="project" value="InterPro"/>
</dbReference>
<protein>
    <recommendedName>
        <fullName evidence="3">alpha,alpha-trehalase</fullName>
        <ecNumber evidence="3">3.2.1.28</ecNumber>
    </recommendedName>
    <alternativeName>
        <fullName evidence="5">Alpha,alpha-trehalase</fullName>
    </alternativeName>
    <alternativeName>
        <fullName evidence="6">Alpha,alpha-trehalose glucohydrolase</fullName>
    </alternativeName>
</protein>
<keyword evidence="4" id="KW-0539">Nucleus</keyword>
<dbReference type="SUPFAM" id="SSF47819">
    <property type="entry name" value="HRDC-like"/>
    <property type="match status" value="1"/>
</dbReference>
<evidence type="ECO:0000256" key="6">
    <source>
        <dbReference type="ARBA" id="ARBA00031637"/>
    </source>
</evidence>
<gene>
    <name evidence="8" type="ORF">M407DRAFT_9636</name>
</gene>
<dbReference type="InterPro" id="IPR008928">
    <property type="entry name" value="6-hairpin_glycosidase_sf"/>
</dbReference>
<keyword evidence="9" id="KW-1185">Reference proteome</keyword>
<feature type="compositionally biased region" description="Acidic residues" evidence="7">
    <location>
        <begin position="784"/>
        <end position="793"/>
    </location>
</feature>
<proteinExistence type="inferred from homology"/>
<dbReference type="InterPro" id="IPR012341">
    <property type="entry name" value="6hp_glycosidase-like_sf"/>
</dbReference>
<dbReference type="EC" id="3.2.1.28" evidence="3"/>
<dbReference type="PANTHER" id="PTHR23403:SF1">
    <property type="entry name" value="TREHALASE"/>
    <property type="match status" value="1"/>
</dbReference>
<comment type="similarity">
    <text evidence="2">Belongs to the glycosyl hydrolase 37 family.</text>
</comment>
<dbReference type="InterPro" id="IPR001661">
    <property type="entry name" value="Glyco_hydro_37"/>
</dbReference>
<dbReference type="EMBL" id="KN823094">
    <property type="protein sequence ID" value="KIO23041.1"/>
    <property type="molecule type" value="Genomic_DNA"/>
</dbReference>
<reference evidence="9" key="2">
    <citation type="submission" date="2015-01" db="EMBL/GenBank/DDBJ databases">
        <title>Evolutionary Origins and Diversification of the Mycorrhizal Mutualists.</title>
        <authorList>
            <consortium name="DOE Joint Genome Institute"/>
            <consortium name="Mycorrhizal Genomics Consortium"/>
            <person name="Kohler A."/>
            <person name="Kuo A."/>
            <person name="Nagy L.G."/>
            <person name="Floudas D."/>
            <person name="Copeland A."/>
            <person name="Barry K.W."/>
            <person name="Cichocki N."/>
            <person name="Veneault-Fourrey C."/>
            <person name="LaButti K."/>
            <person name="Lindquist E.A."/>
            <person name="Lipzen A."/>
            <person name="Lundell T."/>
            <person name="Morin E."/>
            <person name="Murat C."/>
            <person name="Riley R."/>
            <person name="Ohm R."/>
            <person name="Sun H."/>
            <person name="Tunlid A."/>
            <person name="Henrissat B."/>
            <person name="Grigoriev I.V."/>
            <person name="Hibbett D.S."/>
            <person name="Martin F."/>
        </authorList>
    </citation>
    <scope>NUCLEOTIDE SEQUENCE [LARGE SCALE GENOMIC DNA]</scope>
    <source>
        <strain evidence="9">MUT 4182</strain>
    </source>
</reference>
<feature type="region of interest" description="Disordered" evidence="7">
    <location>
        <begin position="728"/>
        <end position="793"/>
    </location>
</feature>
<dbReference type="Proteomes" id="UP000054248">
    <property type="component" value="Unassembled WGS sequence"/>
</dbReference>
<evidence type="ECO:0000256" key="3">
    <source>
        <dbReference type="ARBA" id="ARBA00012757"/>
    </source>
</evidence>
<dbReference type="GO" id="GO:0030880">
    <property type="term" value="C:RNA polymerase complex"/>
    <property type="evidence" value="ECO:0007669"/>
    <property type="project" value="InterPro"/>
</dbReference>
<dbReference type="InterPro" id="IPR010997">
    <property type="entry name" value="HRDC-like_sf"/>
</dbReference>
<dbReference type="HOGENOM" id="CLU_354193_0_0_1"/>
<dbReference type="GO" id="GO:0005634">
    <property type="term" value="C:nucleus"/>
    <property type="evidence" value="ECO:0007669"/>
    <property type="project" value="UniProtKB-SubCell"/>
</dbReference>
<dbReference type="AlphaFoldDB" id="A0A0C3QCE5"/>
<reference evidence="8 9" key="1">
    <citation type="submission" date="2014-04" db="EMBL/GenBank/DDBJ databases">
        <authorList>
            <consortium name="DOE Joint Genome Institute"/>
            <person name="Kuo A."/>
            <person name="Girlanda M."/>
            <person name="Perotto S."/>
            <person name="Kohler A."/>
            <person name="Nagy L.G."/>
            <person name="Floudas D."/>
            <person name="Copeland A."/>
            <person name="Barry K.W."/>
            <person name="Cichocki N."/>
            <person name="Veneault-Fourrey C."/>
            <person name="LaButti K."/>
            <person name="Lindquist E.A."/>
            <person name="Lipzen A."/>
            <person name="Lundell T."/>
            <person name="Morin E."/>
            <person name="Murat C."/>
            <person name="Sun H."/>
            <person name="Tunlid A."/>
            <person name="Henrissat B."/>
            <person name="Grigoriev I.V."/>
            <person name="Hibbett D.S."/>
            <person name="Martin F."/>
            <person name="Nordberg H.P."/>
            <person name="Cantor M.N."/>
            <person name="Hua S.X."/>
        </authorList>
    </citation>
    <scope>NUCLEOTIDE SEQUENCE [LARGE SCALE GENOMIC DNA]</scope>
    <source>
        <strain evidence="8 9">MUT 4182</strain>
    </source>
</reference>
<dbReference type="Pfam" id="PF01204">
    <property type="entry name" value="Trehalase"/>
    <property type="match status" value="2"/>
</dbReference>
<dbReference type="Pfam" id="PF03874">
    <property type="entry name" value="RNA_pol_Rpb4"/>
    <property type="match status" value="1"/>
</dbReference>
<dbReference type="GO" id="GO:0005993">
    <property type="term" value="P:trehalose catabolic process"/>
    <property type="evidence" value="ECO:0007669"/>
    <property type="project" value="TreeGrafter"/>
</dbReference>
<evidence type="ECO:0000256" key="5">
    <source>
        <dbReference type="ARBA" id="ARBA00030473"/>
    </source>
</evidence>
<feature type="region of interest" description="Disordered" evidence="7">
    <location>
        <begin position="612"/>
        <end position="633"/>
    </location>
</feature>
<dbReference type="OrthoDB" id="1746530at2759"/>
<dbReference type="GO" id="GO:0004555">
    <property type="term" value="F:alpha,alpha-trehalase activity"/>
    <property type="evidence" value="ECO:0007669"/>
    <property type="project" value="UniProtKB-EC"/>
</dbReference>
<dbReference type="InterPro" id="IPR038324">
    <property type="entry name" value="Rpb4/RPC9_sf"/>
</dbReference>
<comment type="subcellular location">
    <subcellularLocation>
        <location evidence="1">Nucleus</location>
    </subcellularLocation>
</comment>
<dbReference type="STRING" id="1051891.A0A0C3QCE5"/>